<sequence>MEKKFCTNCGSQLNEGAKFCPNCGSSVGSTNTSETITNQAEKKKFCTNCGSQLREGVKFCSNCGSSIGSSNFSGTTVNRPETNFASNQRNSGKFSQVQNYYARTKEQYGNLTDQELGFIGSFKYGLVHWNDFQTEESRKSVYWWMQLGTTILVVVGYILGLFLEEFFYTIPGLGELAIIIMWILALAVVIILVISIWAAIARRMKYLNVQNISIWIMLSIVIFPVSFYTAFYLMLIDKPINNQN</sequence>
<feature type="domain" description="DZANK-type" evidence="2">
    <location>
        <begin position="6"/>
        <end position="64"/>
    </location>
</feature>
<accession>A0A1D7TQX6</accession>
<evidence type="ECO:0000259" key="2">
    <source>
        <dbReference type="Pfam" id="PF12773"/>
    </source>
</evidence>
<evidence type="ECO:0000256" key="1">
    <source>
        <dbReference type="SAM" id="Phobius"/>
    </source>
</evidence>
<reference evidence="3 4" key="1">
    <citation type="submission" date="2016-09" db="EMBL/GenBank/DDBJ databases">
        <title>Complete Genome Sequence of Lactobacillus salivarius Jin.</title>
        <authorList>
            <person name="Jin N."/>
            <person name="Li C."/>
            <person name="Wang M."/>
            <person name="Ren D."/>
            <person name="Di Y."/>
            <person name="Pan R."/>
            <person name="Du S."/>
            <person name="Lu H."/>
            <person name="Li X."/>
            <person name="Tian M."/>
        </authorList>
    </citation>
    <scope>NUCLEOTIDE SEQUENCE [LARGE SCALE GENOMIC DNA]</scope>
    <source>
        <strain evidence="3 4">CICC 23174</strain>
    </source>
</reference>
<evidence type="ECO:0000313" key="3">
    <source>
        <dbReference type="EMBL" id="AOO73370.1"/>
    </source>
</evidence>
<dbReference type="Proteomes" id="UP000094723">
    <property type="component" value="Chromosome"/>
</dbReference>
<dbReference type="Pfam" id="PF12773">
    <property type="entry name" value="DZR"/>
    <property type="match status" value="1"/>
</dbReference>
<keyword evidence="1" id="KW-0472">Membrane</keyword>
<dbReference type="InterPro" id="IPR025874">
    <property type="entry name" value="DZR"/>
</dbReference>
<feature type="transmembrane region" description="Helical" evidence="1">
    <location>
        <begin position="175"/>
        <end position="200"/>
    </location>
</feature>
<protein>
    <recommendedName>
        <fullName evidence="2">DZANK-type domain-containing protein</fullName>
    </recommendedName>
</protein>
<feature type="transmembrane region" description="Helical" evidence="1">
    <location>
        <begin position="212"/>
        <end position="235"/>
    </location>
</feature>
<dbReference type="AlphaFoldDB" id="A0A1D7TQX6"/>
<keyword evidence="1" id="KW-0812">Transmembrane</keyword>
<gene>
    <name evidence="3" type="ORF">BHF65_03695</name>
</gene>
<dbReference type="RefSeq" id="WP_069468993.1">
    <property type="nucleotide sequence ID" value="NZ_CP017107.1"/>
</dbReference>
<organism evidence="3 4">
    <name type="scientific">Ligilactobacillus salivarius</name>
    <dbReference type="NCBI Taxonomy" id="1624"/>
    <lineage>
        <taxon>Bacteria</taxon>
        <taxon>Bacillati</taxon>
        <taxon>Bacillota</taxon>
        <taxon>Bacilli</taxon>
        <taxon>Lactobacillales</taxon>
        <taxon>Lactobacillaceae</taxon>
        <taxon>Ligilactobacillus</taxon>
    </lineage>
</organism>
<proteinExistence type="predicted"/>
<keyword evidence="1" id="KW-1133">Transmembrane helix</keyword>
<feature type="transmembrane region" description="Helical" evidence="1">
    <location>
        <begin position="141"/>
        <end position="163"/>
    </location>
</feature>
<evidence type="ECO:0000313" key="4">
    <source>
        <dbReference type="Proteomes" id="UP000094723"/>
    </source>
</evidence>
<dbReference type="EMBL" id="CP017107">
    <property type="protein sequence ID" value="AOO73370.1"/>
    <property type="molecule type" value="Genomic_DNA"/>
</dbReference>
<name>A0A1D7TQX6_9LACO</name>